<dbReference type="GO" id="GO:0043597">
    <property type="term" value="C:cytoplasmic replication fork"/>
    <property type="evidence" value="ECO:0007669"/>
    <property type="project" value="TreeGrafter"/>
</dbReference>
<dbReference type="AlphaFoldDB" id="A0A4V1QX66"/>
<comment type="catalytic activity">
    <reaction evidence="1">
        <text>ATP-independent breakage of single-stranded DNA, followed by passage and rejoining.</text>
        <dbReference type="EC" id="5.6.2.1"/>
    </reaction>
</comment>
<evidence type="ECO:0000256" key="8">
    <source>
        <dbReference type="ARBA" id="ARBA00031985"/>
    </source>
</evidence>
<dbReference type="Pfam" id="PF13342">
    <property type="entry name" value="Toprim_Crpt"/>
    <property type="match status" value="1"/>
</dbReference>
<dbReference type="GO" id="GO:0003677">
    <property type="term" value="F:DNA binding"/>
    <property type="evidence" value="ECO:0007669"/>
    <property type="project" value="UniProtKB-KW"/>
</dbReference>
<evidence type="ECO:0000313" key="13">
    <source>
        <dbReference type="EMBL" id="RXZ68586.1"/>
    </source>
</evidence>
<dbReference type="Gene3D" id="1.10.460.10">
    <property type="entry name" value="Topoisomerase I, domain 2"/>
    <property type="match status" value="1"/>
</dbReference>
<evidence type="ECO:0000256" key="5">
    <source>
        <dbReference type="ARBA" id="ARBA00023125"/>
    </source>
</evidence>
<evidence type="ECO:0000259" key="11">
    <source>
        <dbReference type="PROSITE" id="PS50880"/>
    </source>
</evidence>
<evidence type="ECO:0000313" key="14">
    <source>
        <dbReference type="Proteomes" id="UP000289216"/>
    </source>
</evidence>
<dbReference type="RefSeq" id="WP_129491590.1">
    <property type="nucleotide sequence ID" value="NZ_SBAP01000025.1"/>
</dbReference>
<dbReference type="SUPFAM" id="SSF56712">
    <property type="entry name" value="Prokaryotic type I DNA topoisomerase"/>
    <property type="match status" value="1"/>
</dbReference>
<dbReference type="Gene3D" id="2.70.20.10">
    <property type="entry name" value="Topoisomerase I, domain 3"/>
    <property type="match status" value="1"/>
</dbReference>
<evidence type="ECO:0000259" key="12">
    <source>
        <dbReference type="PROSITE" id="PS52039"/>
    </source>
</evidence>
<dbReference type="CDD" id="cd00186">
    <property type="entry name" value="TOP1Ac"/>
    <property type="match status" value="1"/>
</dbReference>
<feature type="domain" description="Topo IA-type catalytic" evidence="12">
    <location>
        <begin position="150"/>
        <end position="595"/>
    </location>
</feature>
<dbReference type="InterPro" id="IPR006171">
    <property type="entry name" value="TOPRIM_dom"/>
</dbReference>
<dbReference type="InterPro" id="IPR025589">
    <property type="entry name" value="Toprim_C_rpt"/>
</dbReference>
<organism evidence="13 14">
    <name type="scientific">Fusobacterium necrophorum</name>
    <dbReference type="NCBI Taxonomy" id="859"/>
    <lineage>
        <taxon>Bacteria</taxon>
        <taxon>Fusobacteriati</taxon>
        <taxon>Fusobacteriota</taxon>
        <taxon>Fusobacteriia</taxon>
        <taxon>Fusobacteriales</taxon>
        <taxon>Fusobacteriaceae</taxon>
        <taxon>Fusobacterium</taxon>
    </lineage>
</organism>
<dbReference type="Pfam" id="PF01751">
    <property type="entry name" value="Toprim"/>
    <property type="match status" value="1"/>
</dbReference>
<dbReference type="InterPro" id="IPR034144">
    <property type="entry name" value="TOPRIM_TopoIII"/>
</dbReference>
<accession>A0A4V1QX66</accession>
<dbReference type="InterPro" id="IPR013825">
    <property type="entry name" value="Topo_IA_cen_sub2"/>
</dbReference>
<dbReference type="EMBL" id="SBAP01000025">
    <property type="protein sequence ID" value="RXZ68586.1"/>
    <property type="molecule type" value="Genomic_DNA"/>
</dbReference>
<sequence length="714" mass="81879">MKLVIAEKPELGRAIAEALPGPGKKNGNTIEKGEFTICWALGHLLRNREPGEIEPNLKKWTLDSLPIYFPSWEKTVIEGKEDILNTIVSLIKESDEIIHAGDPDDEGQYLIDEILDYAKNTKPVKRILINDNSPEAVKKALKNLENNDKFIPLGKAAEARSVSDILLGINLSRFFTLYNDFPKPLTVGRVQTPTLALVVRRDNEIKNHVKEKYYELFLKKKISNIDIELKYNSKENIQEKNILENIINEIKEKKGMLIITKKEEYISTPFPFNLSKLQIEGNKKFGYSVQQILDITQSLREKHKAITYNRSDCEYLSEEHFKEASSLIPELLKKLSFPNIEVDFSEKNKSRCFNDSNITAHHAIIPTFHGNLDDFSEAEKNIYLLIAKRYIIQFMKKQKIEKTDALLTIEDIIFKATEKKILDLGYAKIYQEEAEEEKEEKKNFISTLSEGEYELLADQGDLFIVEKETKPKTRYTEASLLQDMTSIAKYVQNPKIKEVLKLKDKDKKGLNGSIGTPATQANIINDLFKRGYIEKRGKSLISTELAQEYLKILPESLKNPDSTALWWTIQEEIKEGKATPEDLISSVLEDVKEIIQATHSKISDNVKEKMGNKPVLGICPKCGGEIRVGEKNYYCSNYKVKNCNFTLWKKMKIFGQKEVSITDSRVKTLLSGKSILLKEIPSKSGKKYDAYFKLEITEKYVNLKFDKFSENKEK</sequence>
<dbReference type="GO" id="GO:0003917">
    <property type="term" value="F:DNA topoisomerase type I (single strand cut, ATP-independent) activity"/>
    <property type="evidence" value="ECO:0007669"/>
    <property type="project" value="UniProtKB-EC"/>
</dbReference>
<keyword evidence="5" id="KW-0238">DNA-binding</keyword>
<dbReference type="InterPro" id="IPR000380">
    <property type="entry name" value="Topo_IA"/>
</dbReference>
<evidence type="ECO:0000256" key="10">
    <source>
        <dbReference type="ARBA" id="ARBA00032877"/>
    </source>
</evidence>
<gene>
    <name evidence="13" type="ORF">EPT53_09235</name>
</gene>
<dbReference type="PANTHER" id="PTHR11390">
    <property type="entry name" value="PROKARYOTIC DNA TOPOISOMERASE"/>
    <property type="match status" value="1"/>
</dbReference>
<reference evidence="13 14" key="1">
    <citation type="submission" date="2019-01" db="EMBL/GenBank/DDBJ databases">
        <title>Fusobacterium necrophorum Isolated From the Uterus of Dairy Cows.</title>
        <authorList>
            <person name="Francis A.M."/>
        </authorList>
    </citation>
    <scope>NUCLEOTIDE SEQUENCE [LARGE SCALE GENOMIC DNA]</scope>
    <source>
        <strain evidence="13 14">KG35</strain>
    </source>
</reference>
<dbReference type="GO" id="GO:0006310">
    <property type="term" value="P:DNA recombination"/>
    <property type="evidence" value="ECO:0007669"/>
    <property type="project" value="TreeGrafter"/>
</dbReference>
<protein>
    <recommendedName>
        <fullName evidence="3">DNA topoisomerase</fullName>
        <ecNumber evidence="3">5.6.2.1</ecNumber>
    </recommendedName>
    <alternativeName>
        <fullName evidence="10">Omega-protein</fullName>
    </alternativeName>
    <alternativeName>
        <fullName evidence="9">Relaxing enzyme</fullName>
    </alternativeName>
    <alternativeName>
        <fullName evidence="7">Swivelase</fullName>
    </alternativeName>
    <alternativeName>
        <fullName evidence="8">Untwisting enzyme</fullName>
    </alternativeName>
</protein>
<dbReference type="InterPro" id="IPR013497">
    <property type="entry name" value="Topo_IA_cen"/>
</dbReference>
<dbReference type="SMART" id="SM00493">
    <property type="entry name" value="TOPRIM"/>
    <property type="match status" value="1"/>
</dbReference>
<dbReference type="InterPro" id="IPR013824">
    <property type="entry name" value="Topo_IA_cen_sub1"/>
</dbReference>
<dbReference type="GO" id="GO:0006281">
    <property type="term" value="P:DNA repair"/>
    <property type="evidence" value="ECO:0007669"/>
    <property type="project" value="TreeGrafter"/>
</dbReference>
<dbReference type="InterPro" id="IPR013826">
    <property type="entry name" value="Topo_IA_cen_sub3"/>
</dbReference>
<dbReference type="CDD" id="cd03362">
    <property type="entry name" value="TOPRIM_TopoIA_TopoIII"/>
    <property type="match status" value="1"/>
</dbReference>
<proteinExistence type="inferred from homology"/>
<dbReference type="PRINTS" id="PR00417">
    <property type="entry name" value="PRTPISMRASEI"/>
</dbReference>
<keyword evidence="6 13" id="KW-0413">Isomerase</keyword>
<comment type="caution">
    <text evidence="13">The sequence shown here is derived from an EMBL/GenBank/DDBJ whole genome shotgun (WGS) entry which is preliminary data.</text>
</comment>
<dbReference type="GO" id="GO:0006265">
    <property type="term" value="P:DNA topological change"/>
    <property type="evidence" value="ECO:0007669"/>
    <property type="project" value="InterPro"/>
</dbReference>
<dbReference type="SMART" id="SM00437">
    <property type="entry name" value="TOP1Ac"/>
    <property type="match status" value="1"/>
</dbReference>
<dbReference type="Gene3D" id="3.40.50.140">
    <property type="match status" value="1"/>
</dbReference>
<name>A0A4V1QX66_9FUSO</name>
<dbReference type="SMART" id="SM00436">
    <property type="entry name" value="TOP1Bc"/>
    <property type="match status" value="1"/>
</dbReference>
<evidence type="ECO:0000256" key="1">
    <source>
        <dbReference type="ARBA" id="ARBA00000213"/>
    </source>
</evidence>
<comment type="similarity">
    <text evidence="2">Belongs to the type IA topoisomerase family.</text>
</comment>
<dbReference type="PROSITE" id="PS52039">
    <property type="entry name" value="TOPO_IA_2"/>
    <property type="match status" value="1"/>
</dbReference>
<dbReference type="PANTHER" id="PTHR11390:SF21">
    <property type="entry name" value="DNA TOPOISOMERASE 3-ALPHA"/>
    <property type="match status" value="1"/>
</dbReference>
<evidence type="ECO:0000256" key="6">
    <source>
        <dbReference type="ARBA" id="ARBA00023235"/>
    </source>
</evidence>
<evidence type="ECO:0000256" key="2">
    <source>
        <dbReference type="ARBA" id="ARBA00009446"/>
    </source>
</evidence>
<dbReference type="InterPro" id="IPR003602">
    <property type="entry name" value="Topo_IA_DNA-bd_dom"/>
</dbReference>
<evidence type="ECO:0000256" key="9">
    <source>
        <dbReference type="ARBA" id="ARBA00032235"/>
    </source>
</evidence>
<dbReference type="PROSITE" id="PS50880">
    <property type="entry name" value="TOPRIM"/>
    <property type="match status" value="1"/>
</dbReference>
<dbReference type="Proteomes" id="UP000289216">
    <property type="component" value="Unassembled WGS sequence"/>
</dbReference>
<dbReference type="Gene3D" id="1.10.290.10">
    <property type="entry name" value="Topoisomerase I, domain 4"/>
    <property type="match status" value="1"/>
</dbReference>
<keyword evidence="4" id="KW-0799">Topoisomerase</keyword>
<dbReference type="InterPro" id="IPR003601">
    <property type="entry name" value="Topo_IA_2"/>
</dbReference>
<dbReference type="EC" id="5.6.2.1" evidence="3"/>
<evidence type="ECO:0000256" key="7">
    <source>
        <dbReference type="ARBA" id="ARBA00030003"/>
    </source>
</evidence>
<dbReference type="InterPro" id="IPR023405">
    <property type="entry name" value="Topo_IA_core_domain"/>
</dbReference>
<dbReference type="Pfam" id="PF01131">
    <property type="entry name" value="Topoisom_bac"/>
    <property type="match status" value="1"/>
</dbReference>
<evidence type="ECO:0000256" key="3">
    <source>
        <dbReference type="ARBA" id="ARBA00012891"/>
    </source>
</evidence>
<evidence type="ECO:0000256" key="4">
    <source>
        <dbReference type="ARBA" id="ARBA00023029"/>
    </source>
</evidence>
<feature type="domain" description="Toprim" evidence="11">
    <location>
        <begin position="1"/>
        <end position="133"/>
    </location>
</feature>